<keyword evidence="2" id="KW-1133">Transmembrane helix</keyword>
<feature type="transmembrane region" description="Helical" evidence="2">
    <location>
        <begin position="107"/>
        <end position="126"/>
    </location>
</feature>
<keyword evidence="2" id="KW-0472">Membrane</keyword>
<feature type="transmembrane region" description="Helical" evidence="2">
    <location>
        <begin position="41"/>
        <end position="62"/>
    </location>
</feature>
<dbReference type="InterPro" id="IPR003869">
    <property type="entry name" value="Polysac_CapD-like"/>
</dbReference>
<dbReference type="PANTHER" id="PTHR43318:SF1">
    <property type="entry name" value="POLYSACCHARIDE BIOSYNTHESIS PROTEIN EPSC-RELATED"/>
    <property type="match status" value="1"/>
</dbReference>
<dbReference type="SUPFAM" id="SSF51735">
    <property type="entry name" value="NAD(P)-binding Rossmann-fold domains"/>
    <property type="match status" value="2"/>
</dbReference>
<dbReference type="PANTHER" id="PTHR43318">
    <property type="entry name" value="UDP-N-ACETYLGLUCOSAMINE 4,6-DEHYDRATASE"/>
    <property type="match status" value="1"/>
</dbReference>
<dbReference type="Gene3D" id="3.40.50.720">
    <property type="entry name" value="NAD(P)-binding Rossmann-like Domain"/>
    <property type="match status" value="2"/>
</dbReference>
<keyword evidence="2" id="KW-0812">Transmembrane</keyword>
<evidence type="ECO:0000313" key="5">
    <source>
        <dbReference type="Proteomes" id="UP000230767"/>
    </source>
</evidence>
<dbReference type="Proteomes" id="UP000230767">
    <property type="component" value="Unassembled WGS sequence"/>
</dbReference>
<dbReference type="EMBL" id="PFLW01000015">
    <property type="protein sequence ID" value="PIY89600.1"/>
    <property type="molecule type" value="Genomic_DNA"/>
</dbReference>
<dbReference type="Pfam" id="PF13727">
    <property type="entry name" value="CoA_binding_3"/>
    <property type="match status" value="1"/>
</dbReference>
<evidence type="ECO:0000256" key="2">
    <source>
        <dbReference type="SAM" id="Phobius"/>
    </source>
</evidence>
<feature type="transmembrane region" description="Helical" evidence="2">
    <location>
        <begin position="74"/>
        <end position="95"/>
    </location>
</feature>
<proteinExistence type="inferred from homology"/>
<feature type="domain" description="Polysaccharide biosynthesis protein CapD-like" evidence="3">
    <location>
        <begin position="287"/>
        <end position="411"/>
    </location>
</feature>
<comment type="caution">
    <text evidence="4">The sequence shown here is derived from an EMBL/GenBank/DDBJ whole genome shotgun (WGS) entry which is preliminary data.</text>
</comment>
<reference evidence="5" key="1">
    <citation type="submission" date="2017-09" db="EMBL/GenBank/DDBJ databases">
        <title>Depth-based differentiation of microbial function through sediment-hosted aquifers and enrichment of novel symbionts in the deep terrestrial subsurface.</title>
        <authorList>
            <person name="Probst A.J."/>
            <person name="Ladd B."/>
            <person name="Jarett J.K."/>
            <person name="Geller-Mcgrath D.E."/>
            <person name="Sieber C.M.K."/>
            <person name="Emerson J.B."/>
            <person name="Anantharaman K."/>
            <person name="Thomas B.C."/>
            <person name="Malmstrom R."/>
            <person name="Stieglmeier M."/>
            <person name="Klingl A."/>
            <person name="Woyke T."/>
            <person name="Ryan C.M."/>
            <person name="Banfield J.F."/>
        </authorList>
    </citation>
    <scope>NUCLEOTIDE SEQUENCE [LARGE SCALE GENOMIC DNA]</scope>
</reference>
<dbReference type="Pfam" id="PF02719">
    <property type="entry name" value="Polysacc_synt_2"/>
    <property type="match status" value="1"/>
</dbReference>
<evidence type="ECO:0000259" key="3">
    <source>
        <dbReference type="Pfam" id="PF02719"/>
    </source>
</evidence>
<gene>
    <name evidence="4" type="ORF">COY73_00480</name>
</gene>
<evidence type="ECO:0000256" key="1">
    <source>
        <dbReference type="ARBA" id="ARBA00007430"/>
    </source>
</evidence>
<dbReference type="AlphaFoldDB" id="A0A2M7R721"/>
<organism evidence="4 5">
    <name type="scientific">Candidatus Nealsonbacteria bacterium CG_4_10_14_0_8_um_filter_37_14</name>
    <dbReference type="NCBI Taxonomy" id="1974684"/>
    <lineage>
        <taxon>Bacteria</taxon>
        <taxon>Candidatus Nealsoniibacteriota</taxon>
    </lineage>
</organism>
<comment type="similarity">
    <text evidence="1">Belongs to the polysaccharide synthase family.</text>
</comment>
<feature type="non-terminal residue" evidence="4">
    <location>
        <position position="411"/>
    </location>
</feature>
<dbReference type="InterPro" id="IPR036291">
    <property type="entry name" value="NAD(P)-bd_dom_sf"/>
</dbReference>
<accession>A0A2M7R721</accession>
<name>A0A2M7R721_9BACT</name>
<dbReference type="InterPro" id="IPR051203">
    <property type="entry name" value="Polysaccharide_Synthase-Rel"/>
</dbReference>
<sequence length="411" mass="45732">MIKKRTLFFLIGDIILISLAVFLAFLLRFEWEIPGEHLLNLAGMIILALIFCPPVFYGLKLYAFSWSYVSASELVSLFKAVLLSFLFLAAALFLFRDSPIFLGFPRSTFFISFFLVFLFTGAVRFAKRIYLQVLQPKSKKVQERTLIVGAGDAGEQILRSILSSRTTQYLPVGFVDDSPQKQGISIHGFKVLGKISDIPHLVSSQNIEGMIIALPSSAGSRTIKKAAEVGREAGLKRIKIIPPVTEIIDGKVSIGNLKEPQIEDLLGREPVLLDFASIEKFISGKSILVTGAAGSIGAELCRQIAKFEPSRLLLLDQDETGIFNIEQELKSEYKIPEEFSLEAIVADTQDKERIAHIFKDFAPEIVFHAAAYKHVPLMEENPEEAVKTNIFGTEIVAKAAIEQKAEKFIFI</sequence>
<protein>
    <recommendedName>
        <fullName evidence="3">Polysaccharide biosynthesis protein CapD-like domain-containing protein</fullName>
    </recommendedName>
</protein>
<evidence type="ECO:0000313" key="4">
    <source>
        <dbReference type="EMBL" id="PIY89600.1"/>
    </source>
</evidence>
<feature type="transmembrane region" description="Helical" evidence="2">
    <location>
        <begin position="7"/>
        <end position="29"/>
    </location>
</feature>